<feature type="region of interest" description="Disordered" evidence="1">
    <location>
        <begin position="1"/>
        <end position="34"/>
    </location>
</feature>
<accession>A0A0G4HDM0</accession>
<dbReference type="Pfam" id="PF07004">
    <property type="entry name" value="SHIPPO-rpt"/>
    <property type="match status" value="2"/>
</dbReference>
<proteinExistence type="predicted"/>
<feature type="compositionally biased region" description="Polar residues" evidence="1">
    <location>
        <begin position="1"/>
        <end position="13"/>
    </location>
</feature>
<feature type="region of interest" description="Disordered" evidence="1">
    <location>
        <begin position="120"/>
        <end position="140"/>
    </location>
</feature>
<dbReference type="AlphaFoldDB" id="A0A0G4HDM0"/>
<dbReference type="PhylomeDB" id="A0A0G4HDM0"/>
<feature type="compositionally biased region" description="Polar residues" evidence="1">
    <location>
        <begin position="124"/>
        <end position="134"/>
    </location>
</feature>
<feature type="compositionally biased region" description="Low complexity" evidence="1">
    <location>
        <begin position="251"/>
        <end position="261"/>
    </location>
</feature>
<gene>
    <name evidence="2" type="ORF">Cvel_26524</name>
</gene>
<sequence length="295" mass="31363">MISKSTRTGNNSFIRPVTGPGPGTYTSAPSHLSKKRDFNKGNTFAFHPPANWSCNGPPIVNFFPGPGQYPAAEKKPTSNPAGPSLRSTSQRIGFMRTNANPAPGDYSVSKKGAFEGLEDELGGSATSPPRTKTTPAFCPPLGRVQRSVNVRDFPVTGDFKSLKGDQLFLRTLGAPTEERPGPSSYDVAPVGGWDGPSSRSIRGSSMFLSDTVGGGSGGFFGKHRRFPGPGAYEPGFPDGSRTNWQAGIGSSLRSSSERQLLPENKGAPGPAFYNPPASSVNTRKSFHLNLTEKWI</sequence>
<dbReference type="InterPro" id="IPR010736">
    <property type="entry name" value="SHIPPO-rpt"/>
</dbReference>
<dbReference type="VEuPathDB" id="CryptoDB:Cvel_26524"/>
<protein>
    <submittedName>
        <fullName evidence="2">Uncharacterized protein</fullName>
    </submittedName>
</protein>
<dbReference type="EMBL" id="CDMZ01002384">
    <property type="protein sequence ID" value="CEM42123.1"/>
    <property type="molecule type" value="Genomic_DNA"/>
</dbReference>
<feature type="region of interest" description="Disordered" evidence="1">
    <location>
        <begin position="65"/>
        <end position="86"/>
    </location>
</feature>
<reference evidence="2" key="1">
    <citation type="submission" date="2014-11" db="EMBL/GenBank/DDBJ databases">
        <authorList>
            <person name="Otto D Thomas"/>
            <person name="Naeem Raeece"/>
        </authorList>
    </citation>
    <scope>NUCLEOTIDE SEQUENCE</scope>
</reference>
<evidence type="ECO:0000256" key="1">
    <source>
        <dbReference type="SAM" id="MobiDB-lite"/>
    </source>
</evidence>
<organism evidence="2">
    <name type="scientific">Chromera velia CCMP2878</name>
    <dbReference type="NCBI Taxonomy" id="1169474"/>
    <lineage>
        <taxon>Eukaryota</taxon>
        <taxon>Sar</taxon>
        <taxon>Alveolata</taxon>
        <taxon>Colpodellida</taxon>
        <taxon>Chromeraceae</taxon>
        <taxon>Chromera</taxon>
    </lineage>
</organism>
<name>A0A0G4HDM0_9ALVE</name>
<feature type="compositionally biased region" description="Polar residues" evidence="1">
    <location>
        <begin position="77"/>
        <end position="86"/>
    </location>
</feature>
<evidence type="ECO:0000313" key="2">
    <source>
        <dbReference type="EMBL" id="CEM42123.1"/>
    </source>
</evidence>
<feature type="region of interest" description="Disordered" evidence="1">
    <location>
        <begin position="251"/>
        <end position="281"/>
    </location>
</feature>